<feature type="region of interest" description="Disordered" evidence="7">
    <location>
        <begin position="1278"/>
        <end position="1321"/>
    </location>
</feature>
<dbReference type="SMART" id="SM00213">
    <property type="entry name" value="UBQ"/>
    <property type="match status" value="1"/>
</dbReference>
<dbReference type="EMBL" id="JAGMUU010000020">
    <property type="protein sequence ID" value="KAH7129973.1"/>
    <property type="molecule type" value="Genomic_DNA"/>
</dbReference>
<keyword evidence="6" id="KW-0472">Membrane</keyword>
<organism evidence="9 10">
    <name type="scientific">Dactylonectria estremocensis</name>
    <dbReference type="NCBI Taxonomy" id="1079267"/>
    <lineage>
        <taxon>Eukaryota</taxon>
        <taxon>Fungi</taxon>
        <taxon>Dikarya</taxon>
        <taxon>Ascomycota</taxon>
        <taxon>Pezizomycotina</taxon>
        <taxon>Sordariomycetes</taxon>
        <taxon>Hypocreomycetidae</taxon>
        <taxon>Hypocreales</taxon>
        <taxon>Nectriaceae</taxon>
        <taxon>Dactylonectria</taxon>
    </lineage>
</organism>
<dbReference type="Gene3D" id="3.10.20.90">
    <property type="entry name" value="Phosphatidylinositol 3-kinase Catalytic Subunit, Chain A, domain 1"/>
    <property type="match status" value="1"/>
</dbReference>
<proteinExistence type="predicted"/>
<dbReference type="Proteomes" id="UP000717696">
    <property type="component" value="Unassembled WGS sequence"/>
</dbReference>
<evidence type="ECO:0000313" key="10">
    <source>
        <dbReference type="Proteomes" id="UP000717696"/>
    </source>
</evidence>
<dbReference type="InterPro" id="IPR029058">
    <property type="entry name" value="AB_hydrolase_fold"/>
</dbReference>
<evidence type="ECO:0000256" key="7">
    <source>
        <dbReference type="SAM" id="MobiDB-lite"/>
    </source>
</evidence>
<dbReference type="InterPro" id="IPR019956">
    <property type="entry name" value="Ubiquitin_dom"/>
</dbReference>
<dbReference type="SUPFAM" id="SSF54236">
    <property type="entry name" value="Ubiquitin-like"/>
    <property type="match status" value="2"/>
</dbReference>
<evidence type="ECO:0000256" key="2">
    <source>
        <dbReference type="ARBA" id="ARBA00004240"/>
    </source>
</evidence>
<evidence type="ECO:0000256" key="5">
    <source>
        <dbReference type="ARBA" id="ARBA00023128"/>
    </source>
</evidence>
<dbReference type="Pfam" id="PF00240">
    <property type="entry name" value="ubiquitin"/>
    <property type="match status" value="1"/>
</dbReference>
<dbReference type="FunFam" id="3.10.20.90:FF:000160">
    <property type="entry name" value="Polyubiquitin-C"/>
    <property type="match status" value="1"/>
</dbReference>
<accession>A0A9P9E2Q5</accession>
<comment type="caution">
    <text evidence="9">The sequence shown here is derived from an EMBL/GenBank/DDBJ whole genome shotgun (WGS) entry which is preliminary data.</text>
</comment>
<protein>
    <recommendedName>
        <fullName evidence="8">Ubiquitin-like domain-containing protein</fullName>
    </recommendedName>
</protein>
<dbReference type="GO" id="GO:0005783">
    <property type="term" value="C:endoplasmic reticulum"/>
    <property type="evidence" value="ECO:0007669"/>
    <property type="project" value="UniProtKB-SubCell"/>
</dbReference>
<dbReference type="CDD" id="cd17039">
    <property type="entry name" value="Ubl_ubiquitin_like"/>
    <property type="match status" value="1"/>
</dbReference>
<feature type="region of interest" description="Disordered" evidence="7">
    <location>
        <begin position="1"/>
        <end position="24"/>
    </location>
</feature>
<dbReference type="InterPro" id="IPR000626">
    <property type="entry name" value="Ubiquitin-like_dom"/>
</dbReference>
<keyword evidence="5" id="KW-0496">Mitochondrion</keyword>
<evidence type="ECO:0000256" key="1">
    <source>
        <dbReference type="ARBA" id="ARBA00004173"/>
    </source>
</evidence>
<dbReference type="GO" id="GO:0005739">
    <property type="term" value="C:mitochondrion"/>
    <property type="evidence" value="ECO:0007669"/>
    <property type="project" value="UniProtKB-SubCell"/>
</dbReference>
<dbReference type="InterPro" id="IPR029071">
    <property type="entry name" value="Ubiquitin-like_domsf"/>
</dbReference>
<dbReference type="PRINTS" id="PR00348">
    <property type="entry name" value="UBIQUITIN"/>
</dbReference>
<feature type="region of interest" description="Disordered" evidence="7">
    <location>
        <begin position="661"/>
        <end position="698"/>
    </location>
</feature>
<dbReference type="PANTHER" id="PTHR48182">
    <property type="entry name" value="PROTEIN SERAC1"/>
    <property type="match status" value="1"/>
</dbReference>
<evidence type="ECO:0000259" key="8">
    <source>
        <dbReference type="PROSITE" id="PS50053"/>
    </source>
</evidence>
<reference evidence="9" key="1">
    <citation type="journal article" date="2021" name="Nat. Commun.">
        <title>Genetic determinants of endophytism in the Arabidopsis root mycobiome.</title>
        <authorList>
            <person name="Mesny F."/>
            <person name="Miyauchi S."/>
            <person name="Thiergart T."/>
            <person name="Pickel B."/>
            <person name="Atanasova L."/>
            <person name="Karlsson M."/>
            <person name="Huettel B."/>
            <person name="Barry K.W."/>
            <person name="Haridas S."/>
            <person name="Chen C."/>
            <person name="Bauer D."/>
            <person name="Andreopoulos W."/>
            <person name="Pangilinan J."/>
            <person name="LaButti K."/>
            <person name="Riley R."/>
            <person name="Lipzen A."/>
            <person name="Clum A."/>
            <person name="Drula E."/>
            <person name="Henrissat B."/>
            <person name="Kohler A."/>
            <person name="Grigoriev I.V."/>
            <person name="Martin F.M."/>
            <person name="Hacquard S."/>
        </authorList>
    </citation>
    <scope>NUCLEOTIDE SEQUENCE</scope>
    <source>
        <strain evidence="9">MPI-CAGE-AT-0021</strain>
    </source>
</reference>
<dbReference type="InterPro" id="IPR052374">
    <property type="entry name" value="SERAC1"/>
</dbReference>
<evidence type="ECO:0000256" key="6">
    <source>
        <dbReference type="ARBA" id="ARBA00023136"/>
    </source>
</evidence>
<evidence type="ECO:0000313" key="9">
    <source>
        <dbReference type="EMBL" id="KAH7129973.1"/>
    </source>
</evidence>
<dbReference type="Gene3D" id="3.40.50.1820">
    <property type="entry name" value="alpha/beta hydrolase"/>
    <property type="match status" value="1"/>
</dbReference>
<dbReference type="GO" id="GO:0016020">
    <property type="term" value="C:membrane"/>
    <property type="evidence" value="ECO:0007669"/>
    <property type="project" value="UniProtKB-SubCell"/>
</dbReference>
<gene>
    <name evidence="9" type="ORF">B0J13DRAFT_627109</name>
</gene>
<feature type="compositionally biased region" description="Basic and acidic residues" evidence="7">
    <location>
        <begin position="355"/>
        <end position="364"/>
    </location>
</feature>
<keyword evidence="10" id="KW-1185">Reference proteome</keyword>
<name>A0A9P9E2Q5_9HYPO</name>
<evidence type="ECO:0000256" key="3">
    <source>
        <dbReference type="ARBA" id="ARBA00004370"/>
    </source>
</evidence>
<feature type="compositionally biased region" description="Polar residues" evidence="7">
    <location>
        <begin position="365"/>
        <end position="375"/>
    </location>
</feature>
<keyword evidence="4" id="KW-0256">Endoplasmic reticulum</keyword>
<dbReference type="PANTHER" id="PTHR48182:SF2">
    <property type="entry name" value="PROTEIN SERAC1"/>
    <property type="match status" value="1"/>
</dbReference>
<feature type="domain" description="Ubiquitin-like" evidence="8">
    <location>
        <begin position="1028"/>
        <end position="1103"/>
    </location>
</feature>
<dbReference type="PROSITE" id="PS50053">
    <property type="entry name" value="UBIQUITIN_2"/>
    <property type="match status" value="2"/>
</dbReference>
<sequence>MRAAQSPQPKEQEEDTPAPHDFEAEPHGLFVLHPSSEIYLAPTDIDVDIVAVHGLNGSARKTWTDSATGQCWLEDLLPHSIPRCRIMTFGYDSKLAFSKSRSGVETFARDLLNRLRIVRSSNEASMEGGYLRIAADAPQARNRPLVFVAHSLGGIVVKKALITAHNGPEAYAPILQATAGIVFLGTPHRGSDLVPWAMLLSNLVGVASMGRSIRKELLRSLNKDSDMLMEISSQFLQRATLLKIMSFVEQQVESPLTTLVVPEYSAIMGLPNEIVLPMNAHHRGLTRFSAKTDQKYILVEAAIKEIAYGSTDRFSDKLDDTLKSAAMDANEILPNSTRSLPASLSTGTLTPEFYDRTFGRRDRAPTTSTASVENQSLKLPDKEVENVTIRISGLRRRLAPKTYNERDFSHVIKLPENVRVSELNIWLGREITTIKENTSFRFQGQKGEIRFQWEDVFTTPVEVTAGRPCYNKSRGLKINADQTIAAFMSKAFPHPIEAKLSGDGQQGDPTFDKVLASVLEVGEGSTPDLVVSFMRTVRVPESDKKYDLPPGLGRFPLFNIAPFSHSLPPSMVAKGGFFFPMYQMEAMWIHFHSQGKKRFAIRPYVGGVNGISGETSEGGMASILRRMNSETRKQDYIVLPEQMWLDGIATAPGVVKQFVATEMAPPRRETSREGRTSRITKSRHGSSSHSTQDNAPSGASIEWQVTGRDEVGGLQLQIIPAFEPDKIHAGSARNVCMMPHGAASTVTPPPILDRVFDVLSTPSELYLKVGEVIHVKDLKAVEAPRDKVVSDLLEEAPSKLTYQDVIELSASRKNSDEWVFDIKLLGSLGPPISLKFDDDDPFESIVEVIMNELQATKGSLAIDYLAMNLAQGWIPISSWRDIAHLPRLMGQNSATGNRCQLTFVPDEITDQRCICRVVCDSTVESAYRNTMPILLALDKEATVKHLRDVISKTTGVPTTDCLIRRGSSTSPAVGDSERVFSDDVVNMTWTGLVPQYLLTHDKPGLAEVGESSQAVQTRVYTYKPFDSMQILIKTLTGKTVTIECESSNTIDEIKSKFQDKEGIPPDQQRLIYLGKQLEDGRTLSDYGIDMDVVIHCVLRLRGGGLSIQVQYNGEIWYEPVVSDRELVTIGAFKVSLMGKTGIPVTDQVLTYRDKVVQDDENPREYGDKLLVLTAKEPSHPTALGVGAGGKILQHIEEDTSDPRIWDVNSSRILNVQLLDARSFRLVAGYAPPETPVTADVYAQMGLDFFKLWKDEHRAVSGVSGNWGGIVGAAEVARRNAKKGKGSSSASVTGGDGEWGLQETGAWGPLKHDSGGRQTTTADKDFDYPLVLLNVDDTVPKFRSVMEDDDDRDRTDY</sequence>
<feature type="compositionally biased region" description="Basic and acidic residues" evidence="7">
    <location>
        <begin position="665"/>
        <end position="676"/>
    </location>
</feature>
<feature type="compositionally biased region" description="Polar residues" evidence="7">
    <location>
        <begin position="687"/>
        <end position="697"/>
    </location>
</feature>
<dbReference type="OrthoDB" id="1658288at2759"/>
<dbReference type="SUPFAM" id="SSF53474">
    <property type="entry name" value="alpha/beta-Hydrolases"/>
    <property type="match status" value="1"/>
</dbReference>
<comment type="subcellular location">
    <subcellularLocation>
        <location evidence="2">Endoplasmic reticulum</location>
    </subcellularLocation>
    <subcellularLocation>
        <location evidence="3">Membrane</location>
    </subcellularLocation>
    <subcellularLocation>
        <location evidence="1">Mitochondrion</location>
    </subcellularLocation>
</comment>
<evidence type="ECO:0000256" key="4">
    <source>
        <dbReference type="ARBA" id="ARBA00022824"/>
    </source>
</evidence>
<feature type="domain" description="Ubiquitin-like" evidence="8">
    <location>
        <begin position="1105"/>
        <end position="1166"/>
    </location>
</feature>
<feature type="region of interest" description="Disordered" evidence="7">
    <location>
        <begin position="355"/>
        <end position="375"/>
    </location>
</feature>